<accession>M7WKN3</accession>
<name>M7WKN3_RHOT1</name>
<feature type="compositionally biased region" description="Polar residues" evidence="3">
    <location>
        <begin position="1363"/>
        <end position="1377"/>
    </location>
</feature>
<feature type="region of interest" description="Disordered" evidence="3">
    <location>
        <begin position="1350"/>
        <end position="1377"/>
    </location>
</feature>
<dbReference type="InterPro" id="IPR010998">
    <property type="entry name" value="Integrase_recombinase_N"/>
</dbReference>
<dbReference type="GO" id="GO:0006310">
    <property type="term" value="P:DNA recombination"/>
    <property type="evidence" value="ECO:0007669"/>
    <property type="project" value="UniProtKB-KW"/>
</dbReference>
<feature type="compositionally biased region" description="Gly residues" evidence="3">
    <location>
        <begin position="411"/>
        <end position="427"/>
    </location>
</feature>
<dbReference type="EMBL" id="KB722681">
    <property type="protein sequence ID" value="EMS18385.1"/>
    <property type="molecule type" value="Genomic_DNA"/>
</dbReference>
<dbReference type="Proteomes" id="UP000016926">
    <property type="component" value="Unassembled WGS sequence"/>
</dbReference>
<dbReference type="CDD" id="cd06222">
    <property type="entry name" value="RNase_H_like"/>
    <property type="match status" value="1"/>
</dbReference>
<feature type="compositionally biased region" description="Low complexity" evidence="3">
    <location>
        <begin position="344"/>
        <end position="356"/>
    </location>
</feature>
<keyword evidence="5" id="KW-1185">Reference proteome</keyword>
<feature type="region of interest" description="Disordered" evidence="3">
    <location>
        <begin position="710"/>
        <end position="742"/>
    </location>
</feature>
<dbReference type="RefSeq" id="XP_016269504.1">
    <property type="nucleotide sequence ID" value="XM_016420089.1"/>
</dbReference>
<feature type="region of interest" description="Disordered" evidence="3">
    <location>
        <begin position="321"/>
        <end position="452"/>
    </location>
</feature>
<dbReference type="HOGENOM" id="CLU_241104_0_0_1"/>
<dbReference type="GO" id="GO:0003677">
    <property type="term" value="F:DNA binding"/>
    <property type="evidence" value="ECO:0007669"/>
    <property type="project" value="UniProtKB-KW"/>
</dbReference>
<protein>
    <submittedName>
        <fullName evidence="4">Retroelement protein</fullName>
    </submittedName>
</protein>
<keyword evidence="2" id="KW-0233">DNA recombination</keyword>
<evidence type="ECO:0000313" key="4">
    <source>
        <dbReference type="EMBL" id="EMS18385.1"/>
    </source>
</evidence>
<dbReference type="Gene3D" id="1.10.150.130">
    <property type="match status" value="1"/>
</dbReference>
<feature type="region of interest" description="Disordered" evidence="3">
    <location>
        <begin position="148"/>
        <end position="187"/>
    </location>
</feature>
<organism evidence="4 5">
    <name type="scientific">Rhodotorula toruloides (strain NP11)</name>
    <name type="common">Yeast</name>
    <name type="synonym">Rhodosporidium toruloides</name>
    <dbReference type="NCBI Taxonomy" id="1130832"/>
    <lineage>
        <taxon>Eukaryota</taxon>
        <taxon>Fungi</taxon>
        <taxon>Dikarya</taxon>
        <taxon>Basidiomycota</taxon>
        <taxon>Pucciniomycotina</taxon>
        <taxon>Microbotryomycetes</taxon>
        <taxon>Sporidiobolales</taxon>
        <taxon>Sporidiobolaceae</taxon>
        <taxon>Rhodotorula</taxon>
    </lineage>
</organism>
<evidence type="ECO:0000256" key="3">
    <source>
        <dbReference type="SAM" id="MobiDB-lite"/>
    </source>
</evidence>
<reference evidence="4 5" key="1">
    <citation type="journal article" date="2012" name="Nat. Commun.">
        <title>A multi-omic map of the lipid-producing yeast Rhodosporidium toruloides.</title>
        <authorList>
            <person name="Zhu Z."/>
            <person name="Zhang S."/>
            <person name="Liu H."/>
            <person name="Shen H."/>
            <person name="Lin X."/>
            <person name="Yang F."/>
            <person name="Zhou Y.J."/>
            <person name="Jin G."/>
            <person name="Ye M."/>
            <person name="Zou H."/>
            <person name="Zou H."/>
            <person name="Zhao Z.K."/>
        </authorList>
    </citation>
    <scope>NUCLEOTIDE SEQUENCE [LARGE SCALE GENOMIC DNA]</scope>
    <source>
        <strain evidence="4 5">NP11</strain>
    </source>
</reference>
<evidence type="ECO:0000313" key="5">
    <source>
        <dbReference type="Proteomes" id="UP000016926"/>
    </source>
</evidence>
<dbReference type="InterPro" id="IPR011010">
    <property type="entry name" value="DNA_brk_join_enz"/>
</dbReference>
<dbReference type="GeneID" id="27370441"/>
<dbReference type="PANTHER" id="PTHR34605">
    <property type="entry name" value="PHAGE_INTEGRASE DOMAIN-CONTAINING PROTEIN"/>
    <property type="match status" value="1"/>
</dbReference>
<dbReference type="PANTHER" id="PTHR34605:SF4">
    <property type="entry name" value="DNA ADENINE METHYLTRANSFERASE"/>
    <property type="match status" value="1"/>
</dbReference>
<dbReference type="InterPro" id="IPR052925">
    <property type="entry name" value="Phage_Integrase-like_Recomb"/>
</dbReference>
<dbReference type="GO" id="GO:0015074">
    <property type="term" value="P:DNA integration"/>
    <property type="evidence" value="ECO:0007669"/>
    <property type="project" value="InterPro"/>
</dbReference>
<dbReference type="SUPFAM" id="SSF56349">
    <property type="entry name" value="DNA breaking-rejoining enzymes"/>
    <property type="match status" value="1"/>
</dbReference>
<dbReference type="InterPro" id="IPR036397">
    <property type="entry name" value="RNaseH_sf"/>
</dbReference>
<sequence length="1693" mass="187163">MTDYLTKLPTELFLDICQRVQDAKQGPYLGAVSKAFLRLAREATFGDTTVRTYDRLQKLCDMAKCASDVVLSIRTLRLELEDAKDLDLPKSKELTALFQSLVNTTALDVRGSSRIAKMVLAPRKGRPPATRRSVRSLLDRRFASEANLDSRRSAARTHTSSSSLPSDPSTPRDLLHDRLVPARPSPPQAAPLPLACLSATEVSIFLMVSTGSTTPISLFGTDKATTRAILVALIAYVNAPNQQTSDGVTALIQPLQGDGRLYWARFAKGVSTARTALVANDAGELPFRDMDIDATVPLFAQVVRERNIGLFDNPDNILHLFTKDGKPRSRAPSAPAGERGGGSASSAARSHASSSGAGQGGPSLNAQLDELLDKGEDDQPQPRSKGKDTGRPAGTSRKANRPRAADFDSGAGAGGDNSGDPSDGGGDSSDEDEDYGQRRPADSDEDEPDLKVDKGISNDVLAQAAANLSTSNAVQLDRVPDIALKTYELAQAYRNSKFKSVVKTRAQNEAAAMPVAAAEAIIKGLPVDYGQIYAHKPGHRSVAHVGGDLFVDKPPPSTKIPDILSWLFVFDKVTRLTVEMYRHRRKELERYREWFMGSCYARPDLFAQYRDYDDDYRRNFGTFGYGWTLDDARVDSAAQMRFINFSPTHASSSGGSGSHALTGTTTQTTFARGSTKAKTTTASTATGASRAVVISVLLAAALAMGGSTRPALSAQEAPEEETLIQSLLSRSGSEEEDTIREGYRLAGTSSTPRLRRGLFFASSSPSTPAVDRTADPTLEPPLPSIPASVLSDPVTSSTLAQAPHLFNVSSPIDQDRLRMWLAPHPNRPLVESILLGFEQGFWPGHSGEFDLSDSPPHDIEDDDHDLLNTQLAKDYDKGYLSESFTTLLPGMVVSPMFVVRLDKRKPRAVVDMSASGLNNGVSREVARTYYDTISELGRLMRHRRLRGEDSRGVLWKSDVSGAFRTIPVAPQWQLKQVHRSRVWDARKNRYRFVYYVDHRLVFGGRFSPKLWCTVINTIHWCIRHRLGLEFPLLFVDDTFGYDVSGKTVTVQHPETGESRAVPLEQGTVLVAWKTLGVPWEWDKQESGSSLIILGHLVDGPSLTVTLPAQARADFVAFVQAFIAQGEPPLRDWWRLTGYAQWASTTNPWIRFTLRSLYDKTAGKTRPRGLVPLNDQNRRDLRQLIDELENSPPLYLLDPALEPWSGREADIIAYTDACLHGANGSTGLGAWWKSSPDGPRLAFSSRLPLPLDGIALAEARAVHDAIMLVLERNPDLRRLLVRSDSASSVYAFDSGSAKDDIQPLVSSAYDALRQRKVDLRIEHIPGDRNVTADKLNPLRIAIAGEGSAMSRYAPRSRQVRISKRSQFPSSRSARQPNPSLAALEAEADSFIQHSREASTRRSYTQDLKNHWFPFLRIYKFSPRPTAYKLKLFVVWCSHRIRGVQKVLSALRWHHRFSDEEWASIRSHPDVRDALRGFAKRNPHTPKRAPPLLPEHLRAFVAHALRPGASYDDLLAAAMATVGFCGLMRLGTMVRANRTAERDPRKYIRRDSVAFQSETAFSFFLPYDKQDYLWQGATISIISQNGIVDFDCVKLFRLYLKRRDSLFPTHPYFFTRHDALPPPRSFFSSRLRLLAPGCTGHSLRAGGATFLASLGVHSDVIKRCGRWSSKAWEIYIRSDPAIAASILRVDFARLA</sequence>
<feature type="compositionally biased region" description="Low complexity" evidence="3">
    <location>
        <begin position="156"/>
        <end position="172"/>
    </location>
</feature>
<keyword evidence="1" id="KW-0238">DNA-binding</keyword>
<dbReference type="eggNOG" id="ENOG502S0CW">
    <property type="taxonomic scope" value="Eukaryota"/>
</dbReference>
<dbReference type="Gene3D" id="3.30.420.10">
    <property type="entry name" value="Ribonuclease H-like superfamily/Ribonuclease H"/>
    <property type="match status" value="1"/>
</dbReference>
<dbReference type="SUPFAM" id="SSF56672">
    <property type="entry name" value="DNA/RNA polymerases"/>
    <property type="match status" value="1"/>
</dbReference>
<proteinExistence type="predicted"/>
<gene>
    <name evidence="4" type="ORF">RHTO_06428</name>
</gene>
<dbReference type="Gene3D" id="1.10.443.10">
    <property type="entry name" value="Intergrase catalytic core"/>
    <property type="match status" value="1"/>
</dbReference>
<feature type="region of interest" description="Disordered" evidence="3">
    <location>
        <begin position="649"/>
        <end position="684"/>
    </location>
</feature>
<dbReference type="InterPro" id="IPR044730">
    <property type="entry name" value="RNase_H-like_dom_plant"/>
</dbReference>
<dbReference type="InterPro" id="IPR043502">
    <property type="entry name" value="DNA/RNA_pol_sf"/>
</dbReference>
<dbReference type="InterPro" id="IPR013762">
    <property type="entry name" value="Integrase-like_cat_sf"/>
</dbReference>
<evidence type="ECO:0000256" key="1">
    <source>
        <dbReference type="ARBA" id="ARBA00023125"/>
    </source>
</evidence>
<evidence type="ECO:0000256" key="2">
    <source>
        <dbReference type="ARBA" id="ARBA00023172"/>
    </source>
</evidence>